<keyword evidence="1" id="KW-0732">Signal</keyword>
<name>A0A5B8MLL4_9CHLO</name>
<dbReference type="EMBL" id="CP031038">
    <property type="protein sequence ID" value="QDZ21528.1"/>
    <property type="molecule type" value="Genomic_DNA"/>
</dbReference>
<reference evidence="2 3" key="1">
    <citation type="submission" date="2018-07" db="EMBL/GenBank/DDBJ databases">
        <title>The complete nuclear genome of the prasinophyte Chloropicon primus (CCMP1205).</title>
        <authorList>
            <person name="Pombert J.-F."/>
            <person name="Otis C."/>
            <person name="Turmel M."/>
            <person name="Lemieux C."/>
        </authorList>
    </citation>
    <scope>NUCLEOTIDE SEQUENCE [LARGE SCALE GENOMIC DNA]</scope>
    <source>
        <strain evidence="2 3">CCMP1205</strain>
    </source>
</reference>
<gene>
    <name evidence="2" type="ORF">A3770_05p40460</name>
</gene>
<proteinExistence type="predicted"/>
<sequence length="384" mass="40109">MNTKALCIAMALTLGSAPFTAAVSVGDEPMPLDGLARAQISSRTKVWNHGHASAVSANSEQALNIPSYAGSLSNSGSYVQAQPDGAAEAEATSKARTYEFENLDDEGNFILDVSNAVTDTRAYMQNVHHVPYGESETNFLSSSEGNVYPFAASEGRDVFLNSPELSGAYAQAGGEGAKTNSALFHVGQVQFNDVASLFPSQFPLDWTQGRRLLTAEPHYPVYSFSSTQGGSRGSAHGDWAFAYGGNAAASFDSPHGKASEADSVDYVSSGEVEGEANAVSHVQTASSDTKAASNAFAHMNTKWYEPSGTSGSEVTASADGDGGWDVAEGTDLAIVTPHWTGATGTSESGSSYSDYGLQGALYTNSRLVRPFGLTWVQALGRGGD</sequence>
<evidence type="ECO:0000313" key="2">
    <source>
        <dbReference type="EMBL" id="QDZ21528.1"/>
    </source>
</evidence>
<protein>
    <submittedName>
        <fullName evidence="2">Uncharacterized protein</fullName>
    </submittedName>
</protein>
<organism evidence="2 3">
    <name type="scientific">Chloropicon primus</name>
    <dbReference type="NCBI Taxonomy" id="1764295"/>
    <lineage>
        <taxon>Eukaryota</taxon>
        <taxon>Viridiplantae</taxon>
        <taxon>Chlorophyta</taxon>
        <taxon>Chloropicophyceae</taxon>
        <taxon>Chloropicales</taxon>
        <taxon>Chloropicaceae</taxon>
        <taxon>Chloropicon</taxon>
    </lineage>
</organism>
<evidence type="ECO:0000256" key="1">
    <source>
        <dbReference type="SAM" id="SignalP"/>
    </source>
</evidence>
<keyword evidence="3" id="KW-1185">Reference proteome</keyword>
<feature type="signal peptide" evidence="1">
    <location>
        <begin position="1"/>
        <end position="22"/>
    </location>
</feature>
<accession>A0A5B8MLL4</accession>
<evidence type="ECO:0000313" key="3">
    <source>
        <dbReference type="Proteomes" id="UP000316726"/>
    </source>
</evidence>
<dbReference type="Proteomes" id="UP000316726">
    <property type="component" value="Chromosome 5"/>
</dbReference>
<feature type="chain" id="PRO_5023056873" evidence="1">
    <location>
        <begin position="23"/>
        <end position="384"/>
    </location>
</feature>
<dbReference type="AlphaFoldDB" id="A0A5B8MLL4"/>